<protein>
    <submittedName>
        <fullName evidence="2">Uncharacterized protein</fullName>
    </submittedName>
</protein>
<evidence type="ECO:0000313" key="2">
    <source>
        <dbReference type="EMBL" id="EGD54581.1"/>
    </source>
</evidence>
<reference evidence="2 3" key="1">
    <citation type="journal article" date="2011" name="J. Bacteriol.">
        <title>Draft Genome Sequence of Gordonia neofelifaecis NRRL B-59395, a Cholesterol-Degrading Actinomycete.</title>
        <authorList>
            <person name="Ge F."/>
            <person name="Li W."/>
            <person name="Chen G."/>
            <person name="Liu Y."/>
            <person name="Zhang G."/>
            <person name="Yong B."/>
            <person name="Wang Q."/>
            <person name="Wang N."/>
            <person name="Huang Z."/>
            <person name="Li W."/>
            <person name="Wang J."/>
            <person name="Wu C."/>
            <person name="Xie Q."/>
            <person name="Liu G."/>
        </authorList>
    </citation>
    <scope>NUCLEOTIDE SEQUENCE [LARGE SCALE GENOMIC DNA]</scope>
    <source>
        <strain evidence="2 3">NRRL B-59395</strain>
    </source>
</reference>
<evidence type="ECO:0000313" key="3">
    <source>
        <dbReference type="Proteomes" id="UP000035065"/>
    </source>
</evidence>
<dbReference type="Proteomes" id="UP000035065">
    <property type="component" value="Unassembled WGS sequence"/>
</dbReference>
<keyword evidence="3" id="KW-1185">Reference proteome</keyword>
<feature type="region of interest" description="Disordered" evidence="1">
    <location>
        <begin position="38"/>
        <end position="59"/>
    </location>
</feature>
<dbReference type="AlphaFoldDB" id="F1YLC1"/>
<comment type="caution">
    <text evidence="2">The sequence shown here is derived from an EMBL/GenBank/DDBJ whole genome shotgun (WGS) entry which is preliminary data.</text>
</comment>
<name>F1YLC1_9ACTN</name>
<dbReference type="EMBL" id="AEUD01000011">
    <property type="protein sequence ID" value="EGD54581.1"/>
    <property type="molecule type" value="Genomic_DNA"/>
</dbReference>
<gene>
    <name evidence="2" type="ORF">SCNU_13403</name>
</gene>
<sequence length="59" mass="6187">MNRMGGGFLGTDRTLAYTGAVYDALCPPESAFAICDSSSATVDSGTSRPHTRSQLASMR</sequence>
<evidence type="ECO:0000256" key="1">
    <source>
        <dbReference type="SAM" id="MobiDB-lite"/>
    </source>
</evidence>
<accession>F1YLC1</accession>
<proteinExistence type="predicted"/>
<organism evidence="2 3">
    <name type="scientific">Gordonia neofelifaecis NRRL B-59395</name>
    <dbReference type="NCBI Taxonomy" id="644548"/>
    <lineage>
        <taxon>Bacteria</taxon>
        <taxon>Bacillati</taxon>
        <taxon>Actinomycetota</taxon>
        <taxon>Actinomycetes</taxon>
        <taxon>Mycobacteriales</taxon>
        <taxon>Gordoniaceae</taxon>
        <taxon>Gordonia</taxon>
    </lineage>
</organism>